<dbReference type="Proteomes" id="UP000766986">
    <property type="component" value="Unassembled WGS sequence"/>
</dbReference>
<feature type="transmembrane region" description="Helical" evidence="1">
    <location>
        <begin position="30"/>
        <end position="46"/>
    </location>
</feature>
<keyword evidence="1" id="KW-1133">Transmembrane helix</keyword>
<dbReference type="RefSeq" id="WP_072545195.1">
    <property type="nucleotide sequence ID" value="NZ_JACLYZ010000019.1"/>
</dbReference>
<dbReference type="Gene3D" id="2.170.120.40">
    <property type="entry name" value="YbbR-like domain"/>
    <property type="match status" value="1"/>
</dbReference>
<evidence type="ECO:0000313" key="2">
    <source>
        <dbReference type="EMBL" id="MBM6735440.1"/>
    </source>
</evidence>
<keyword evidence="3" id="KW-1185">Reference proteome</keyword>
<dbReference type="InterPro" id="IPR053154">
    <property type="entry name" value="c-di-AMP_regulator"/>
</dbReference>
<keyword evidence="1" id="KW-0472">Membrane</keyword>
<comment type="caution">
    <text evidence="2">The sequence shown here is derived from an EMBL/GenBank/DDBJ whole genome shotgun (WGS) entry which is preliminary data.</text>
</comment>
<organism evidence="2 3">
    <name type="scientific">Mediterranea massiliensis</name>
    <dbReference type="NCBI Taxonomy" id="1841865"/>
    <lineage>
        <taxon>Bacteria</taxon>
        <taxon>Pseudomonadati</taxon>
        <taxon>Bacteroidota</taxon>
        <taxon>Bacteroidia</taxon>
        <taxon>Bacteroidales</taxon>
        <taxon>Bacteroidaceae</taxon>
        <taxon>Mediterranea</taxon>
    </lineage>
</organism>
<protein>
    <submittedName>
        <fullName evidence="2">YbbR-like domain-containing protein</fullName>
    </submittedName>
</protein>
<keyword evidence="1" id="KW-0812">Transmembrane</keyword>
<proteinExistence type="predicted"/>
<dbReference type="PANTHER" id="PTHR37804">
    <property type="entry name" value="CDAA REGULATORY PROTEIN CDAR"/>
    <property type="match status" value="1"/>
</dbReference>
<evidence type="ECO:0000313" key="3">
    <source>
        <dbReference type="Proteomes" id="UP000766986"/>
    </source>
</evidence>
<evidence type="ECO:0000256" key="1">
    <source>
        <dbReference type="SAM" id="Phobius"/>
    </source>
</evidence>
<name>A0ABS2E199_9BACT</name>
<dbReference type="Gene3D" id="2.170.120.30">
    <property type="match status" value="2"/>
</dbReference>
<gene>
    <name evidence="2" type="ORF">H7U35_09435</name>
</gene>
<dbReference type="PANTHER" id="PTHR37804:SF1">
    <property type="entry name" value="CDAA REGULATORY PROTEIN CDAR"/>
    <property type="match status" value="1"/>
</dbReference>
<dbReference type="InterPro" id="IPR012505">
    <property type="entry name" value="YbbR"/>
</dbReference>
<sequence>MFEQRNIKRLYIRIRKQTKDFLLSDKSREFFVFLVFFFIAAGFWLLQTLNNDYETEFSVPVRLKNVPEDVVITSEPVSELRVRVRDKGTVLLNYMLGKSFYPATLDFSEYKSANTHVKILTSQIQKKVTAQLNASTTLLSMKPDTLEYYYSTGESKWVPVRLQGRVEAGLQYYLPDTVFTPDSVRVYAPAGVLDTITAAYTQALQLENITDTLRRQVSLEVRRGVKYVPASVNLMLPVDMYTEKTVEVPLKGINFPAGKELRAFPSKVQISFQIGVGRFRQVTADDFHLVVSYEELVGLGDNKYTVKLKKLPEGISHVRFNPEQVDFLIEQVGTSDYGSY</sequence>
<reference evidence="2 3" key="1">
    <citation type="journal article" date="2021" name="Sci. Rep.">
        <title>The distribution of antibiotic resistance genes in chicken gut microbiota commensals.</title>
        <authorList>
            <person name="Juricova H."/>
            <person name="Matiasovicova J."/>
            <person name="Kubasova T."/>
            <person name="Cejkova D."/>
            <person name="Rychlik I."/>
        </authorList>
    </citation>
    <scope>NUCLEOTIDE SEQUENCE [LARGE SCALE GENOMIC DNA]</scope>
    <source>
        <strain evidence="2 3">An772</strain>
    </source>
</reference>
<dbReference type="Pfam" id="PF07949">
    <property type="entry name" value="YbbR"/>
    <property type="match status" value="1"/>
</dbReference>
<accession>A0ABS2E199</accession>
<dbReference type="EMBL" id="JACLYZ010000019">
    <property type="protein sequence ID" value="MBM6735440.1"/>
    <property type="molecule type" value="Genomic_DNA"/>
</dbReference>